<dbReference type="Proteomes" id="UP000300879">
    <property type="component" value="Chromosome"/>
</dbReference>
<evidence type="ECO:0000313" key="1">
    <source>
        <dbReference type="EMBL" id="QCT02120.1"/>
    </source>
</evidence>
<reference evidence="1 2" key="1">
    <citation type="submission" date="2019-05" db="EMBL/GenBank/DDBJ databases">
        <authorList>
            <person name="Chen C."/>
        </authorList>
    </citation>
    <scope>NUCLEOTIDE SEQUENCE [LARGE SCALE GENOMIC DNA]</scope>
    <source>
        <strain evidence="1 2">HB172198</strain>
    </source>
</reference>
<proteinExistence type="predicted"/>
<gene>
    <name evidence="1" type="ORF">E6C60_1404</name>
</gene>
<dbReference type="EMBL" id="CP040396">
    <property type="protein sequence ID" value="QCT02120.1"/>
    <property type="molecule type" value="Genomic_DNA"/>
</dbReference>
<dbReference type="KEGG" id="palo:E6C60_1404"/>
<evidence type="ECO:0000313" key="2">
    <source>
        <dbReference type="Proteomes" id="UP000300879"/>
    </source>
</evidence>
<sequence length="40" mass="3948">MPAALAEQAYDPAAVCAAGHRASLIMSLSAAAAAMPPRHG</sequence>
<keyword evidence="2" id="KW-1185">Reference proteome</keyword>
<protein>
    <submittedName>
        <fullName evidence="1">Uncharacterized protein</fullName>
    </submittedName>
</protein>
<accession>A0A4P8XKJ2</accession>
<name>A0A4P8XKJ2_9BACL</name>
<dbReference type="AlphaFoldDB" id="A0A4P8XKJ2"/>
<organism evidence="1 2">
    <name type="scientific">Paenibacillus algicola</name>
    <dbReference type="NCBI Taxonomy" id="2565926"/>
    <lineage>
        <taxon>Bacteria</taxon>
        <taxon>Bacillati</taxon>
        <taxon>Bacillota</taxon>
        <taxon>Bacilli</taxon>
        <taxon>Bacillales</taxon>
        <taxon>Paenibacillaceae</taxon>
        <taxon>Paenibacillus</taxon>
    </lineage>
</organism>